<keyword evidence="1" id="KW-0472">Membrane</keyword>
<reference evidence="2 3" key="1">
    <citation type="submission" date="2020-11" db="EMBL/GenBank/DDBJ databases">
        <title>Pseudonocardia abyssalis sp. nov. and Pseudonocardia oceani sp. nov., description and phylogenomic analysis of two novel actinomycetes isolated from the deep Southern Ocean.</title>
        <authorList>
            <person name="Parra J."/>
        </authorList>
    </citation>
    <scope>NUCLEOTIDE SEQUENCE [LARGE SCALE GENOMIC DNA]</scope>
    <source>
        <strain evidence="3">KRD185</strain>
    </source>
</reference>
<evidence type="ECO:0000313" key="3">
    <source>
        <dbReference type="Proteomes" id="UP000694300"/>
    </source>
</evidence>
<accession>A0ABS6U377</accession>
<dbReference type="RefSeq" id="WP_218595139.1">
    <property type="nucleotide sequence ID" value="NZ_JADQDE010000018.1"/>
</dbReference>
<sequence>MVALDPRGFPGRAVLAVTAVLTVLVAVVSDLAAGEAPLHVATLGAVVAAVAGLRVRLGGRHRHVLQFSASCVTAQPAVHAMMKRVPHGSLQHADGSEVGYADVAVGGTQLALVIVVVTAICLAERLVLALTGAIYACWVRLTLHPVRPAPPVVLRRAASAPKRSSRLVCRDAVVRRGPPHVIRGTLLPV</sequence>
<gene>
    <name evidence="2" type="ORF">I4I82_02780</name>
</gene>
<evidence type="ECO:0008006" key="4">
    <source>
        <dbReference type="Google" id="ProtNLM"/>
    </source>
</evidence>
<feature type="transmembrane region" description="Helical" evidence="1">
    <location>
        <begin position="38"/>
        <end position="57"/>
    </location>
</feature>
<comment type="caution">
    <text evidence="2">The sequence shown here is derived from an EMBL/GenBank/DDBJ whole genome shotgun (WGS) entry which is preliminary data.</text>
</comment>
<keyword evidence="1" id="KW-0812">Transmembrane</keyword>
<name>A0ABS6U377_9PSEU</name>
<keyword evidence="1" id="KW-1133">Transmembrane helix</keyword>
<protein>
    <recommendedName>
        <fullName evidence="4">Integral membrane protein</fullName>
    </recommendedName>
</protein>
<dbReference type="Proteomes" id="UP000694300">
    <property type="component" value="Unassembled WGS sequence"/>
</dbReference>
<proteinExistence type="predicted"/>
<evidence type="ECO:0000256" key="1">
    <source>
        <dbReference type="SAM" id="Phobius"/>
    </source>
</evidence>
<feature type="transmembrane region" description="Helical" evidence="1">
    <location>
        <begin position="12"/>
        <end position="32"/>
    </location>
</feature>
<keyword evidence="3" id="KW-1185">Reference proteome</keyword>
<dbReference type="EMBL" id="JADQDF010000001">
    <property type="protein sequence ID" value="MBW0126616.1"/>
    <property type="molecule type" value="Genomic_DNA"/>
</dbReference>
<organism evidence="2 3">
    <name type="scientific">Pseudonocardia oceani</name>
    <dbReference type="NCBI Taxonomy" id="2792013"/>
    <lineage>
        <taxon>Bacteria</taxon>
        <taxon>Bacillati</taxon>
        <taxon>Actinomycetota</taxon>
        <taxon>Actinomycetes</taxon>
        <taxon>Pseudonocardiales</taxon>
        <taxon>Pseudonocardiaceae</taxon>
        <taxon>Pseudonocardia</taxon>
    </lineage>
</organism>
<evidence type="ECO:0000313" key="2">
    <source>
        <dbReference type="EMBL" id="MBW0126616.1"/>
    </source>
</evidence>